<feature type="compositionally biased region" description="Basic residues" evidence="2">
    <location>
        <begin position="70"/>
        <end position="82"/>
    </location>
</feature>
<feature type="compositionally biased region" description="Basic residues" evidence="2">
    <location>
        <begin position="363"/>
        <end position="372"/>
    </location>
</feature>
<evidence type="ECO:0000259" key="3">
    <source>
        <dbReference type="PROSITE" id="PS50106"/>
    </source>
</evidence>
<dbReference type="Gene3D" id="2.30.42.10">
    <property type="match status" value="1"/>
</dbReference>
<dbReference type="InterPro" id="IPR001478">
    <property type="entry name" value="PDZ"/>
</dbReference>
<dbReference type="GO" id="GO:0043495">
    <property type="term" value="F:protein-membrane adaptor activity"/>
    <property type="evidence" value="ECO:0007669"/>
    <property type="project" value="TreeGrafter"/>
</dbReference>
<feature type="non-terminal residue" evidence="4">
    <location>
        <position position="1"/>
    </location>
</feature>
<keyword evidence="1" id="KW-0677">Repeat</keyword>
<dbReference type="InterPro" id="IPR051067">
    <property type="entry name" value="NHER"/>
</dbReference>
<feature type="domain" description="PDZ" evidence="3">
    <location>
        <begin position="161"/>
        <end position="241"/>
    </location>
</feature>
<dbReference type="Pfam" id="PF09007">
    <property type="entry name" value="EBP50_C"/>
    <property type="match status" value="1"/>
</dbReference>
<dbReference type="InterPro" id="IPR036034">
    <property type="entry name" value="PDZ_sf"/>
</dbReference>
<proteinExistence type="predicted"/>
<comment type="caution">
    <text evidence="4">The sequence shown here is derived from an EMBL/GenBank/DDBJ whole genome shotgun (WGS) entry which is preliminary data.</text>
</comment>
<dbReference type="GO" id="GO:0072659">
    <property type="term" value="P:protein localization to plasma membrane"/>
    <property type="evidence" value="ECO:0007669"/>
    <property type="project" value="TreeGrafter"/>
</dbReference>
<dbReference type="InterPro" id="IPR015098">
    <property type="entry name" value="EBP50_C"/>
</dbReference>
<dbReference type="SMART" id="SM00228">
    <property type="entry name" value="PDZ"/>
    <property type="match status" value="1"/>
</dbReference>
<organism evidence="4 5">
    <name type="scientific">Electrophorus voltai</name>
    <dbReference type="NCBI Taxonomy" id="2609070"/>
    <lineage>
        <taxon>Eukaryota</taxon>
        <taxon>Metazoa</taxon>
        <taxon>Chordata</taxon>
        <taxon>Craniata</taxon>
        <taxon>Vertebrata</taxon>
        <taxon>Euteleostomi</taxon>
        <taxon>Actinopterygii</taxon>
        <taxon>Neopterygii</taxon>
        <taxon>Teleostei</taxon>
        <taxon>Ostariophysi</taxon>
        <taxon>Gymnotiformes</taxon>
        <taxon>Gymnotoidei</taxon>
        <taxon>Gymnotidae</taxon>
        <taxon>Electrophorus</taxon>
    </lineage>
</organism>
<evidence type="ECO:0000313" key="4">
    <source>
        <dbReference type="EMBL" id="KAK1799219.1"/>
    </source>
</evidence>
<dbReference type="GO" id="GO:0005102">
    <property type="term" value="F:signaling receptor binding"/>
    <property type="evidence" value="ECO:0007669"/>
    <property type="project" value="TreeGrafter"/>
</dbReference>
<dbReference type="PANTHER" id="PTHR14191">
    <property type="entry name" value="PDZ DOMAIN CONTAINING PROTEIN"/>
    <property type="match status" value="1"/>
</dbReference>
<feature type="region of interest" description="Disordered" evidence="2">
    <location>
        <begin position="182"/>
        <end position="202"/>
    </location>
</feature>
<name>A0AAD9E002_9TELE</name>
<evidence type="ECO:0000256" key="1">
    <source>
        <dbReference type="ARBA" id="ARBA00022737"/>
    </source>
</evidence>
<evidence type="ECO:0000256" key="2">
    <source>
        <dbReference type="SAM" id="MobiDB-lite"/>
    </source>
</evidence>
<dbReference type="AlphaFoldDB" id="A0AAD9E002"/>
<dbReference type="PROSITE" id="PS50106">
    <property type="entry name" value="PDZ"/>
    <property type="match status" value="1"/>
</dbReference>
<dbReference type="GO" id="GO:0016324">
    <property type="term" value="C:apical plasma membrane"/>
    <property type="evidence" value="ECO:0007669"/>
    <property type="project" value="TreeGrafter"/>
</dbReference>
<sequence>VVQRIKAVEDETRLLVVDRQTDECLRSLRLTCTEDMATNVSPSPAPPPGKRENGSVSSPPAALTGEVPKPRRRSPSHAGKKVRSLGTRLEWALVSCAAVQLCSYDSFSCSWNRSVAQHNPPPLPSSSLPHHHHSCLPENEQDVQVPGQSSSADSSHLVPRLCHLVRADTGYGFNLHSEKSRPGQYIRSLDPDSPANRAGLRPQDRLIEVNGVNIECMRHAEVVAFIKRSGDETHLLVVDPDTDEHFKRLGIIPSSNQAKGPSQTPVPIRSPERRHVQKCPEASSTNSSMTGFSHTDCQAQSITNGTQSPHFNGRTTSQSTHSDHSSQDTSTQNSEDGSNRLLDPFAEIGLKLSPTAAEAKEKAHAKRARKRAPHMDWNKKYELFSNF</sequence>
<protein>
    <recommendedName>
        <fullName evidence="3">PDZ domain-containing protein</fullName>
    </recommendedName>
</protein>
<dbReference type="Pfam" id="PF00595">
    <property type="entry name" value="PDZ"/>
    <property type="match status" value="1"/>
</dbReference>
<feature type="region of interest" description="Disordered" evidence="2">
    <location>
        <begin position="116"/>
        <end position="154"/>
    </location>
</feature>
<dbReference type="CDD" id="cd06768">
    <property type="entry name" value="PDZ_NHERF-like"/>
    <property type="match status" value="1"/>
</dbReference>
<evidence type="ECO:0000313" key="5">
    <source>
        <dbReference type="Proteomes" id="UP001239994"/>
    </source>
</evidence>
<accession>A0AAD9E002</accession>
<gene>
    <name evidence="4" type="ORF">P4O66_007474</name>
</gene>
<reference evidence="4" key="1">
    <citation type="submission" date="2023-03" db="EMBL/GenBank/DDBJ databases">
        <title>Electrophorus voltai genome.</title>
        <authorList>
            <person name="Bian C."/>
        </authorList>
    </citation>
    <scope>NUCLEOTIDE SEQUENCE</scope>
    <source>
        <strain evidence="4">CB-2022</strain>
        <tissue evidence="4">Muscle</tissue>
    </source>
</reference>
<feature type="region of interest" description="Disordered" evidence="2">
    <location>
        <begin position="251"/>
        <end position="376"/>
    </location>
</feature>
<feature type="compositionally biased region" description="Polar residues" evidence="2">
    <location>
        <begin position="253"/>
        <end position="265"/>
    </location>
</feature>
<feature type="compositionally biased region" description="Polar residues" evidence="2">
    <location>
        <begin position="282"/>
        <end position="314"/>
    </location>
</feature>
<dbReference type="PANTHER" id="PTHR14191:SF4">
    <property type="entry name" value="NA(+)_H(+) EXCHANGE REGULATORY COFACTOR NHE-RF2"/>
    <property type="match status" value="1"/>
</dbReference>
<keyword evidence="5" id="KW-1185">Reference proteome</keyword>
<feature type="region of interest" description="Disordered" evidence="2">
    <location>
        <begin position="36"/>
        <end position="82"/>
    </location>
</feature>
<dbReference type="EMBL" id="JAROKS010000012">
    <property type="protein sequence ID" value="KAK1799219.1"/>
    <property type="molecule type" value="Genomic_DNA"/>
</dbReference>
<dbReference type="Proteomes" id="UP001239994">
    <property type="component" value="Unassembled WGS sequence"/>
</dbReference>
<dbReference type="SUPFAM" id="SSF50156">
    <property type="entry name" value="PDZ domain-like"/>
    <property type="match status" value="1"/>
</dbReference>